<dbReference type="InterPro" id="IPR002782">
    <property type="entry name" value="Mut7-C_RNAse_dom"/>
</dbReference>
<evidence type="ECO:0000259" key="1">
    <source>
        <dbReference type="Pfam" id="PF01927"/>
    </source>
</evidence>
<evidence type="ECO:0000313" key="4">
    <source>
        <dbReference type="Proteomes" id="UP000318422"/>
    </source>
</evidence>
<proteinExistence type="predicted"/>
<comment type="caution">
    <text evidence="3">The sequence shown here is derived from an EMBL/GenBank/DDBJ whole genome shotgun (WGS) entry which is preliminary data.</text>
</comment>
<dbReference type="Proteomes" id="UP000318422">
    <property type="component" value="Unassembled WGS sequence"/>
</dbReference>
<organism evidence="3 4">
    <name type="scientific">Zoogloea ramigera</name>
    <dbReference type="NCBI Taxonomy" id="350"/>
    <lineage>
        <taxon>Bacteria</taxon>
        <taxon>Pseudomonadati</taxon>
        <taxon>Pseudomonadota</taxon>
        <taxon>Betaproteobacteria</taxon>
        <taxon>Rhodocyclales</taxon>
        <taxon>Zoogloeaceae</taxon>
        <taxon>Zoogloea</taxon>
    </lineage>
</organism>
<evidence type="ECO:0008006" key="5">
    <source>
        <dbReference type="Google" id="ProtNLM"/>
    </source>
</evidence>
<dbReference type="InterPro" id="IPR027798">
    <property type="entry name" value="Ub_Mut7C"/>
</dbReference>
<dbReference type="Pfam" id="PF01927">
    <property type="entry name" value="Mut7-C"/>
    <property type="match status" value="1"/>
</dbReference>
<dbReference type="AlphaFoldDB" id="A0A4Y4CYI2"/>
<feature type="domain" description="Ubiquitin Mut7-C" evidence="2">
    <location>
        <begin position="5"/>
        <end position="76"/>
    </location>
</feature>
<dbReference type="EMBL" id="BJNV01000080">
    <property type="protein sequence ID" value="GEC97366.1"/>
    <property type="molecule type" value="Genomic_DNA"/>
</dbReference>
<protein>
    <recommendedName>
        <fullName evidence="5">Twitching motility protein PilT</fullName>
    </recommendedName>
</protein>
<dbReference type="PANTHER" id="PTHR39081:SF1">
    <property type="entry name" value="MUT7-C RNASE DOMAIN-CONTAINING PROTEIN"/>
    <property type="match status" value="1"/>
</dbReference>
<evidence type="ECO:0000259" key="2">
    <source>
        <dbReference type="Pfam" id="PF14451"/>
    </source>
</evidence>
<gene>
    <name evidence="3" type="ORF">ZRA01_34390</name>
</gene>
<evidence type="ECO:0000313" key="3">
    <source>
        <dbReference type="EMBL" id="GEC97366.1"/>
    </source>
</evidence>
<dbReference type="Pfam" id="PF14451">
    <property type="entry name" value="Ub-Mut7C"/>
    <property type="match status" value="1"/>
</dbReference>
<accession>A0A4Y4CYI2</accession>
<feature type="domain" description="Mut7-C RNAse" evidence="1">
    <location>
        <begin position="98"/>
        <end position="241"/>
    </location>
</feature>
<keyword evidence="4" id="KW-1185">Reference proteome</keyword>
<reference evidence="3 4" key="1">
    <citation type="submission" date="2019-06" db="EMBL/GenBank/DDBJ databases">
        <title>Whole genome shotgun sequence of Zoogloea ramigera NBRC 15342.</title>
        <authorList>
            <person name="Hosoyama A."/>
            <person name="Uohara A."/>
            <person name="Ohji S."/>
            <person name="Ichikawa N."/>
        </authorList>
    </citation>
    <scope>NUCLEOTIDE SEQUENCE [LARGE SCALE GENOMIC DNA]</scope>
    <source>
        <strain evidence="3 4">NBRC 15342</strain>
    </source>
</reference>
<sequence>MGTAMITLVFAAALHPFLPPARRGGAWRLAPAPGASLKHMIEACGVPHTEVGAIFVNGQPAGPADRAADGDRIEVRSWSTADLHAAHGLRRWPAPEAMRFVADAHLGALARRLRMAGFDTLFRNDFADREIAALAAAEERIVLTRDRGLLQHKAISHACYIHATAPDAQFGELVARLGLQPGFRPFTRCMECNAPLAAVDKAEVIAQLPPSVRERQQHFRRCTGCRRVFWEGSHWRRMRSFLNGEGGAGEAALPPGHAAAPTHGL</sequence>
<dbReference type="PANTHER" id="PTHR39081">
    <property type="entry name" value="MUT7-C DOMAIN-CONTAINING PROTEIN"/>
    <property type="match status" value="1"/>
</dbReference>
<name>A0A4Y4CYI2_ZOORA</name>